<dbReference type="PANTHER" id="PTHR30483:SF37">
    <property type="entry name" value="ABC TRANSPORTER SUBSTRATE-BINDING PROTEIN"/>
    <property type="match status" value="1"/>
</dbReference>
<dbReference type="OrthoDB" id="7337537at2"/>
<dbReference type="PANTHER" id="PTHR30483">
    <property type="entry name" value="LEUCINE-SPECIFIC-BINDING PROTEIN"/>
    <property type="match status" value="1"/>
</dbReference>
<dbReference type="Pfam" id="PF13458">
    <property type="entry name" value="Peripla_BP_6"/>
    <property type="match status" value="1"/>
</dbReference>
<dbReference type="Proteomes" id="UP000290849">
    <property type="component" value="Unassembled WGS sequence"/>
</dbReference>
<feature type="signal peptide" evidence="3">
    <location>
        <begin position="1"/>
        <end position="31"/>
    </location>
</feature>
<sequence length="407" mass="43376">MFYLRLPSIPRLPRIATLLTPFLLLSSAVFAPVAGAAEKVNIGLVFPFSGPNAQFGINSRQGIELALDDMKAAGLLKGLEVNLVSADVPAPNAAGAAVQRLITQNQVVGVIGSFVSSVTLAASEVTERAGVPMITHSFADQITGRGYRYIFQVAPRASTFGEKQFQYAADIAAKAGEKLSRIAIFYEDTAYGTAQAEGIRKAAKAAGVDVVIDDGYPLGITDVAPLINKLRRSDAQVVFPVSYFNDGLLIIRTMRQQRITLPVVGGAAGYIIPEFKQGLGEFAEDVYSIAPANYDKVPDIAKRYEARYHAFMPHEAIMYGAALQHMIAAIQQAGSTDPDKIRDAIAKLKKCDGFSAGIPGGCTSFGSTGLTASAYPIFVQWRGPGLVTVFPADAATAAPRWNGKEIK</sequence>
<proteinExistence type="inferred from homology"/>
<dbReference type="SUPFAM" id="SSF53822">
    <property type="entry name" value="Periplasmic binding protein-like I"/>
    <property type="match status" value="1"/>
</dbReference>
<feature type="chain" id="PRO_5020921028" evidence="3">
    <location>
        <begin position="32"/>
        <end position="407"/>
    </location>
</feature>
<comment type="similarity">
    <text evidence="1">Belongs to the leucine-binding protein family.</text>
</comment>
<organism evidence="5 6">
    <name type="scientific">Achromobacter aloeverae</name>
    <dbReference type="NCBI Taxonomy" id="1750518"/>
    <lineage>
        <taxon>Bacteria</taxon>
        <taxon>Pseudomonadati</taxon>
        <taxon>Pseudomonadota</taxon>
        <taxon>Betaproteobacteria</taxon>
        <taxon>Burkholderiales</taxon>
        <taxon>Alcaligenaceae</taxon>
        <taxon>Achromobacter</taxon>
    </lineage>
</organism>
<dbReference type="EMBL" id="PYAL01000007">
    <property type="protein sequence ID" value="RXN85405.1"/>
    <property type="molecule type" value="Genomic_DNA"/>
</dbReference>
<reference evidence="5 6" key="1">
    <citation type="journal article" date="2017" name="Int. J. Syst. Evol. Microbiol.">
        <title>Achromobacter aloeverae sp. nov., isolated from the root of Aloe vera (L.) Burm.f.</title>
        <authorList>
            <person name="Kuncharoen N."/>
            <person name="Muramatsu Y."/>
            <person name="Shibata C."/>
            <person name="Kamakura Y."/>
            <person name="Nakagawa Y."/>
            <person name="Tanasupawat S."/>
        </authorList>
    </citation>
    <scope>NUCLEOTIDE SEQUENCE [LARGE SCALE GENOMIC DNA]</scope>
    <source>
        <strain evidence="5 6">AVA-1</strain>
    </source>
</reference>
<keyword evidence="2 3" id="KW-0732">Signal</keyword>
<feature type="domain" description="Leucine-binding protein" evidence="4">
    <location>
        <begin position="39"/>
        <end position="356"/>
    </location>
</feature>
<dbReference type="InterPro" id="IPR051010">
    <property type="entry name" value="BCAA_transport"/>
</dbReference>
<evidence type="ECO:0000256" key="1">
    <source>
        <dbReference type="ARBA" id="ARBA00010062"/>
    </source>
</evidence>
<evidence type="ECO:0000313" key="6">
    <source>
        <dbReference type="Proteomes" id="UP000290849"/>
    </source>
</evidence>
<accession>A0A4Q1HFD1</accession>
<protein>
    <submittedName>
        <fullName evidence="5">ABC transporter substrate-binding protein</fullName>
    </submittedName>
</protein>
<dbReference type="InterPro" id="IPR028081">
    <property type="entry name" value="Leu-bd"/>
</dbReference>
<comment type="caution">
    <text evidence="5">The sequence shown here is derived from an EMBL/GenBank/DDBJ whole genome shotgun (WGS) entry which is preliminary data.</text>
</comment>
<dbReference type="RefSeq" id="WP_129153041.1">
    <property type="nucleotide sequence ID" value="NZ_JBHSDO010000005.1"/>
</dbReference>
<name>A0A4Q1HFD1_9BURK</name>
<dbReference type="InterPro" id="IPR028082">
    <property type="entry name" value="Peripla_BP_I"/>
</dbReference>
<gene>
    <name evidence="5" type="ORF">C7R54_23260</name>
</gene>
<dbReference type="CDD" id="cd06340">
    <property type="entry name" value="PBP1_ABC_ligand_binding-like"/>
    <property type="match status" value="1"/>
</dbReference>
<evidence type="ECO:0000313" key="5">
    <source>
        <dbReference type="EMBL" id="RXN85405.1"/>
    </source>
</evidence>
<evidence type="ECO:0000259" key="4">
    <source>
        <dbReference type="Pfam" id="PF13458"/>
    </source>
</evidence>
<evidence type="ECO:0000256" key="3">
    <source>
        <dbReference type="SAM" id="SignalP"/>
    </source>
</evidence>
<dbReference type="Gene3D" id="3.40.50.2300">
    <property type="match status" value="2"/>
</dbReference>
<dbReference type="AlphaFoldDB" id="A0A4Q1HFD1"/>
<evidence type="ECO:0000256" key="2">
    <source>
        <dbReference type="ARBA" id="ARBA00022729"/>
    </source>
</evidence>
<keyword evidence="6" id="KW-1185">Reference proteome</keyword>